<keyword evidence="3" id="KW-1185">Reference proteome</keyword>
<dbReference type="PANTHER" id="PTHR37951">
    <property type="entry name" value="CYTOPLASMIC PROTEIN-RELATED"/>
    <property type="match status" value="1"/>
</dbReference>
<evidence type="ECO:0000313" key="3">
    <source>
        <dbReference type="Proteomes" id="UP000321058"/>
    </source>
</evidence>
<comment type="caution">
    <text evidence="2">The sequence shown here is derived from an EMBL/GenBank/DDBJ whole genome shotgun (WGS) entry which is preliminary data.</text>
</comment>
<evidence type="ECO:0000259" key="1">
    <source>
        <dbReference type="Pfam" id="PF06812"/>
    </source>
</evidence>
<dbReference type="InterPro" id="IPR017740">
    <property type="entry name" value="TssA-like"/>
</dbReference>
<protein>
    <recommendedName>
        <fullName evidence="1">ImpA N-terminal domain-containing protein</fullName>
    </recommendedName>
</protein>
<feature type="domain" description="ImpA N-terminal" evidence="1">
    <location>
        <begin position="14"/>
        <end position="142"/>
    </location>
</feature>
<gene>
    <name evidence="2" type="ORF">RSO01_33720</name>
</gene>
<dbReference type="AlphaFoldDB" id="A0A512NB90"/>
<reference evidence="2 3" key="1">
    <citation type="submission" date="2019-07" db="EMBL/GenBank/DDBJ databases">
        <title>Whole genome shotgun sequence of Reyranella soli NBRC 108950.</title>
        <authorList>
            <person name="Hosoyama A."/>
            <person name="Uohara A."/>
            <person name="Ohji S."/>
            <person name="Ichikawa N."/>
        </authorList>
    </citation>
    <scope>NUCLEOTIDE SEQUENCE [LARGE SCALE GENOMIC DNA]</scope>
    <source>
        <strain evidence="2 3">NBRC 108950</strain>
    </source>
</reference>
<dbReference type="InterPro" id="IPR010657">
    <property type="entry name" value="ImpA_N"/>
</dbReference>
<sequence length="369" mass="39546">MIPELETADFEAILAPLEGDQPTGVDLRQDFAPTSIYFRLRDARAQARDAERQADTEGGEEGLPVLWRPVATMAIGALKANSKDLEVATWLTEALVRMAGLRGLMAGAAVIGGLVERHWDGLFPVPEEGDMEARVAAVAGLSGQGADGTLMQPLRKVALFRRPDGSPFSIWQYQAAVELSGITDPARRAQRIDSGVLPFEEVEKEARAAGGAYWSAQRELITKTLASWKEMERAFDEKAGDASPAANRVRELLEFVSETCGRFAPPDAADGAAEMTSATAGAGDGAAAVVATPGSITGREQALRQLTEIAAWFKRNEPSSPIGFTLDEAVRRARLGWPDLVAELVADETARHSLLTSVGIKPPSTEPQQ</sequence>
<dbReference type="NCBIfam" id="TIGR03363">
    <property type="entry name" value="VI_chp_8"/>
    <property type="match status" value="1"/>
</dbReference>
<accession>A0A512NB90</accession>
<dbReference type="EMBL" id="BKAJ01000057">
    <property type="protein sequence ID" value="GEP56206.1"/>
    <property type="molecule type" value="Genomic_DNA"/>
</dbReference>
<dbReference type="OrthoDB" id="9771118at2"/>
<proteinExistence type="predicted"/>
<dbReference type="RefSeq" id="WP_147150276.1">
    <property type="nucleotide sequence ID" value="NZ_BKAJ01000057.1"/>
</dbReference>
<name>A0A512NB90_9HYPH</name>
<dbReference type="Pfam" id="PF06812">
    <property type="entry name" value="ImpA_N"/>
    <property type="match status" value="1"/>
</dbReference>
<dbReference type="PANTHER" id="PTHR37951:SF1">
    <property type="entry name" value="TYPE VI SECRETION SYSTEM COMPONENT TSSA1"/>
    <property type="match status" value="1"/>
</dbReference>
<dbReference type="Proteomes" id="UP000321058">
    <property type="component" value="Unassembled WGS sequence"/>
</dbReference>
<organism evidence="2 3">
    <name type="scientific">Reyranella soli</name>
    <dbReference type="NCBI Taxonomy" id="1230389"/>
    <lineage>
        <taxon>Bacteria</taxon>
        <taxon>Pseudomonadati</taxon>
        <taxon>Pseudomonadota</taxon>
        <taxon>Alphaproteobacteria</taxon>
        <taxon>Hyphomicrobiales</taxon>
        <taxon>Reyranellaceae</taxon>
        <taxon>Reyranella</taxon>
    </lineage>
</organism>
<evidence type="ECO:0000313" key="2">
    <source>
        <dbReference type="EMBL" id="GEP56206.1"/>
    </source>
</evidence>